<dbReference type="SMART" id="SM00260">
    <property type="entry name" value="CheW"/>
    <property type="match status" value="1"/>
</dbReference>
<sequence>MSATYVTFSLGEHLVGLPVERVQEVLGSLPMTPVPRSDSRVAGLLNLRGQVVTGIDLRTRFGLPADEAGSGTVVVRSASGPVALVVDRIGDVIDVDDVQPPPATLAGPVRDLVRGAFVLSDSLLLDVRLDAVLALDR</sequence>
<dbReference type="Proteomes" id="UP001430172">
    <property type="component" value="Unassembled WGS sequence"/>
</dbReference>
<accession>A0ABS2CRJ3</accession>
<organism evidence="2 3">
    <name type="scientific">Phycicoccus sonneratiae</name>
    <dbReference type="NCBI Taxonomy" id="2807628"/>
    <lineage>
        <taxon>Bacteria</taxon>
        <taxon>Bacillati</taxon>
        <taxon>Actinomycetota</taxon>
        <taxon>Actinomycetes</taxon>
        <taxon>Micrococcales</taxon>
        <taxon>Intrasporangiaceae</taxon>
        <taxon>Phycicoccus</taxon>
    </lineage>
</organism>
<dbReference type="PANTHER" id="PTHR22617:SF23">
    <property type="entry name" value="CHEMOTAXIS PROTEIN CHEW"/>
    <property type="match status" value="1"/>
</dbReference>
<comment type="caution">
    <text evidence="2">The sequence shown here is derived from an EMBL/GenBank/DDBJ whole genome shotgun (WGS) entry which is preliminary data.</text>
</comment>
<gene>
    <name evidence="2" type="ORF">JQN70_15275</name>
</gene>
<reference evidence="2" key="1">
    <citation type="submission" date="2021-02" db="EMBL/GenBank/DDBJ databases">
        <title>Phycicoccus sp. MQZ13P-5T, whole genome shotgun sequence.</title>
        <authorList>
            <person name="Tuo L."/>
        </authorList>
    </citation>
    <scope>NUCLEOTIDE SEQUENCE</scope>
    <source>
        <strain evidence="2">MQZ13P-5</strain>
    </source>
</reference>
<dbReference type="Gene3D" id="2.30.30.40">
    <property type="entry name" value="SH3 Domains"/>
    <property type="match status" value="1"/>
</dbReference>
<evidence type="ECO:0000313" key="3">
    <source>
        <dbReference type="Proteomes" id="UP001430172"/>
    </source>
</evidence>
<dbReference type="InterPro" id="IPR002545">
    <property type="entry name" value="CheW-lke_dom"/>
</dbReference>
<keyword evidence="3" id="KW-1185">Reference proteome</keyword>
<feature type="domain" description="CheW-like" evidence="1">
    <location>
        <begin position="2"/>
        <end position="137"/>
    </location>
</feature>
<dbReference type="Gene3D" id="2.40.50.180">
    <property type="entry name" value="CheA-289, Domain 4"/>
    <property type="match status" value="1"/>
</dbReference>
<proteinExistence type="predicted"/>
<dbReference type="PANTHER" id="PTHR22617">
    <property type="entry name" value="CHEMOTAXIS SENSOR HISTIDINE KINASE-RELATED"/>
    <property type="match status" value="1"/>
</dbReference>
<dbReference type="InterPro" id="IPR036061">
    <property type="entry name" value="CheW-like_dom_sf"/>
</dbReference>
<protein>
    <submittedName>
        <fullName evidence="2">Chemotaxis protein CheW</fullName>
    </submittedName>
</protein>
<dbReference type="Pfam" id="PF01584">
    <property type="entry name" value="CheW"/>
    <property type="match status" value="1"/>
</dbReference>
<evidence type="ECO:0000313" key="2">
    <source>
        <dbReference type="EMBL" id="MBM6401756.1"/>
    </source>
</evidence>
<name>A0ABS2CRJ3_9MICO</name>
<dbReference type="PROSITE" id="PS50851">
    <property type="entry name" value="CHEW"/>
    <property type="match status" value="1"/>
</dbReference>
<dbReference type="RefSeq" id="WP_204132229.1">
    <property type="nucleotide sequence ID" value="NZ_JAFDVD010000017.1"/>
</dbReference>
<dbReference type="SUPFAM" id="SSF50341">
    <property type="entry name" value="CheW-like"/>
    <property type="match status" value="1"/>
</dbReference>
<dbReference type="EMBL" id="JAFDVD010000017">
    <property type="protein sequence ID" value="MBM6401756.1"/>
    <property type="molecule type" value="Genomic_DNA"/>
</dbReference>
<evidence type="ECO:0000259" key="1">
    <source>
        <dbReference type="PROSITE" id="PS50851"/>
    </source>
</evidence>
<dbReference type="InterPro" id="IPR039315">
    <property type="entry name" value="CheW"/>
</dbReference>